<proteinExistence type="predicted"/>
<dbReference type="AlphaFoldDB" id="A0A9N9M165"/>
<sequence>MHFFKVLPVVFAVVTGVSSLALEHEVPEGTAMVFKRESEVLEVLQGRQCMAAVCLCAAGGSCP</sequence>
<dbReference type="EMBL" id="CAJVRM010000574">
    <property type="protein sequence ID" value="CAG8982194.1"/>
    <property type="molecule type" value="Genomic_DNA"/>
</dbReference>
<evidence type="ECO:0000256" key="1">
    <source>
        <dbReference type="SAM" id="SignalP"/>
    </source>
</evidence>
<evidence type="ECO:0000313" key="2">
    <source>
        <dbReference type="EMBL" id="CAG8982194.1"/>
    </source>
</evidence>
<accession>A0A9N9M165</accession>
<dbReference type="Proteomes" id="UP000701801">
    <property type="component" value="Unassembled WGS sequence"/>
</dbReference>
<protein>
    <submittedName>
        <fullName evidence="2">Uncharacterized protein</fullName>
    </submittedName>
</protein>
<keyword evidence="1" id="KW-0732">Signal</keyword>
<feature type="signal peptide" evidence="1">
    <location>
        <begin position="1"/>
        <end position="19"/>
    </location>
</feature>
<feature type="chain" id="PRO_5040480438" evidence="1">
    <location>
        <begin position="20"/>
        <end position="63"/>
    </location>
</feature>
<reference evidence="2" key="1">
    <citation type="submission" date="2021-07" db="EMBL/GenBank/DDBJ databases">
        <authorList>
            <person name="Durling M."/>
        </authorList>
    </citation>
    <scope>NUCLEOTIDE SEQUENCE</scope>
</reference>
<keyword evidence="3" id="KW-1185">Reference proteome</keyword>
<name>A0A9N9M165_9HELO</name>
<evidence type="ECO:0000313" key="3">
    <source>
        <dbReference type="Proteomes" id="UP000701801"/>
    </source>
</evidence>
<organism evidence="2 3">
    <name type="scientific">Hymenoscyphus albidus</name>
    <dbReference type="NCBI Taxonomy" id="595503"/>
    <lineage>
        <taxon>Eukaryota</taxon>
        <taxon>Fungi</taxon>
        <taxon>Dikarya</taxon>
        <taxon>Ascomycota</taxon>
        <taxon>Pezizomycotina</taxon>
        <taxon>Leotiomycetes</taxon>
        <taxon>Helotiales</taxon>
        <taxon>Helotiaceae</taxon>
        <taxon>Hymenoscyphus</taxon>
    </lineage>
</organism>
<gene>
    <name evidence="2" type="ORF">HYALB_00003630</name>
</gene>
<comment type="caution">
    <text evidence="2">The sequence shown here is derived from an EMBL/GenBank/DDBJ whole genome shotgun (WGS) entry which is preliminary data.</text>
</comment>